<evidence type="ECO:0000256" key="1">
    <source>
        <dbReference type="SAM" id="SignalP"/>
    </source>
</evidence>
<dbReference type="Gene3D" id="3.10.450.50">
    <property type="match status" value="1"/>
</dbReference>
<proteinExistence type="predicted"/>
<evidence type="ECO:0000259" key="2">
    <source>
        <dbReference type="Pfam" id="PF08332"/>
    </source>
</evidence>
<dbReference type="InterPro" id="IPR032710">
    <property type="entry name" value="NTF2-like_dom_sf"/>
</dbReference>
<protein>
    <submittedName>
        <fullName evidence="3">SgcJ/EcaC family oxidoreductase</fullName>
    </submittedName>
</protein>
<dbReference type="Proteomes" id="UP001595990">
    <property type="component" value="Unassembled WGS sequence"/>
</dbReference>
<organism evidence="3 4">
    <name type="scientific">Streptomyces ehimensis</name>
    <dbReference type="NCBI Taxonomy" id="68195"/>
    <lineage>
        <taxon>Bacteria</taxon>
        <taxon>Bacillati</taxon>
        <taxon>Actinomycetota</taxon>
        <taxon>Actinomycetes</taxon>
        <taxon>Kitasatosporales</taxon>
        <taxon>Streptomycetaceae</taxon>
        <taxon>Streptomyces</taxon>
    </lineage>
</organism>
<keyword evidence="1" id="KW-0732">Signal</keyword>
<dbReference type="Pfam" id="PF08332">
    <property type="entry name" value="CaMKII_AD"/>
    <property type="match status" value="1"/>
</dbReference>
<feature type="domain" description="Calcium/calmodulin-dependent protein kinase II association-domain" evidence="2">
    <location>
        <begin position="37"/>
        <end position="158"/>
    </location>
</feature>
<keyword evidence="4" id="KW-1185">Reference proteome</keyword>
<name>A0ABV9B9G2_9ACTN</name>
<accession>A0ABV9B9G2</accession>
<dbReference type="InterPro" id="IPR016887">
    <property type="entry name" value="UCP028470_steroid_isom-rel"/>
</dbReference>
<feature type="chain" id="PRO_5047067633" evidence="1">
    <location>
        <begin position="28"/>
        <end position="161"/>
    </location>
</feature>
<dbReference type="NCBIfam" id="TIGR02246">
    <property type="entry name" value="SgcJ/EcaC family oxidoreductase"/>
    <property type="match status" value="1"/>
</dbReference>
<sequence length="161" mass="17939">MGRHTYAAGAAVTTVAVLFAGTGAAQAADHRRQLPSEREIRNLFDRWNAALGTLDANRVADLYAPDAVLLPTVSAEIRKTRAARVDYFKHFLENKPVGRIQERVINILGRTSAIDTGLYQFTLTDKHGHRSKVDARYTFVYKLRGGKWLIINHHSSKLPTG</sequence>
<dbReference type="EMBL" id="JBHSFS010000001">
    <property type="protein sequence ID" value="MFC4511453.1"/>
    <property type="molecule type" value="Genomic_DNA"/>
</dbReference>
<dbReference type="PIRSF" id="PIRSF028470">
    <property type="entry name" value="UCP028470"/>
    <property type="match status" value="1"/>
</dbReference>
<dbReference type="InterPro" id="IPR013543">
    <property type="entry name" value="Ca/CaM-dep_prot_kinase-assoc"/>
</dbReference>
<feature type="signal peptide" evidence="1">
    <location>
        <begin position="1"/>
        <end position="27"/>
    </location>
</feature>
<evidence type="ECO:0000313" key="3">
    <source>
        <dbReference type="EMBL" id="MFC4511453.1"/>
    </source>
</evidence>
<gene>
    <name evidence="3" type="ORF">ACFPEN_00735</name>
</gene>
<evidence type="ECO:0000313" key="4">
    <source>
        <dbReference type="Proteomes" id="UP001595990"/>
    </source>
</evidence>
<dbReference type="InterPro" id="IPR011944">
    <property type="entry name" value="Steroid_delta5-4_isomerase"/>
</dbReference>
<reference evidence="4" key="1">
    <citation type="journal article" date="2019" name="Int. J. Syst. Evol. Microbiol.">
        <title>The Global Catalogue of Microorganisms (GCM) 10K type strain sequencing project: providing services to taxonomists for standard genome sequencing and annotation.</title>
        <authorList>
            <consortium name="The Broad Institute Genomics Platform"/>
            <consortium name="The Broad Institute Genome Sequencing Center for Infectious Disease"/>
            <person name="Wu L."/>
            <person name="Ma J."/>
        </authorList>
    </citation>
    <scope>NUCLEOTIDE SEQUENCE [LARGE SCALE GENOMIC DNA]</scope>
    <source>
        <strain evidence="4">CECT 8064</strain>
    </source>
</reference>
<dbReference type="SUPFAM" id="SSF54427">
    <property type="entry name" value="NTF2-like"/>
    <property type="match status" value="1"/>
</dbReference>
<comment type="caution">
    <text evidence="3">The sequence shown here is derived from an EMBL/GenBank/DDBJ whole genome shotgun (WGS) entry which is preliminary data.</text>
</comment>
<dbReference type="RefSeq" id="WP_417922001.1">
    <property type="nucleotide sequence ID" value="NZ_JBHSFS010000001.1"/>
</dbReference>